<evidence type="ECO:0000313" key="3">
    <source>
        <dbReference type="EMBL" id="PFX26765.1"/>
    </source>
</evidence>
<organism evidence="3 4">
    <name type="scientific">Stylophora pistillata</name>
    <name type="common">Smooth cauliflower coral</name>
    <dbReference type="NCBI Taxonomy" id="50429"/>
    <lineage>
        <taxon>Eukaryota</taxon>
        <taxon>Metazoa</taxon>
        <taxon>Cnidaria</taxon>
        <taxon>Anthozoa</taxon>
        <taxon>Hexacorallia</taxon>
        <taxon>Scleractinia</taxon>
        <taxon>Astrocoeniina</taxon>
        <taxon>Pocilloporidae</taxon>
        <taxon>Stylophora</taxon>
    </lineage>
</organism>
<gene>
    <name evidence="3" type="ORF">AWC38_SpisGene8538</name>
</gene>
<keyword evidence="1" id="KW-0175">Coiled coil</keyword>
<protein>
    <submittedName>
        <fullName evidence="3">Uncharacterized protein</fullName>
    </submittedName>
</protein>
<dbReference type="Proteomes" id="UP000225706">
    <property type="component" value="Unassembled WGS sequence"/>
</dbReference>
<accession>A0A2B4SE99</accession>
<reference evidence="4" key="1">
    <citation type="journal article" date="2017" name="bioRxiv">
        <title>Comparative analysis of the genomes of Stylophora pistillata and Acropora digitifera provides evidence for extensive differences between species of corals.</title>
        <authorList>
            <person name="Voolstra C.R."/>
            <person name="Li Y."/>
            <person name="Liew Y.J."/>
            <person name="Baumgarten S."/>
            <person name="Zoccola D."/>
            <person name="Flot J.-F."/>
            <person name="Tambutte S."/>
            <person name="Allemand D."/>
            <person name="Aranda M."/>
        </authorList>
    </citation>
    <scope>NUCLEOTIDE SEQUENCE [LARGE SCALE GENOMIC DNA]</scope>
</reference>
<evidence type="ECO:0000256" key="1">
    <source>
        <dbReference type="SAM" id="Coils"/>
    </source>
</evidence>
<proteinExistence type="predicted"/>
<feature type="region of interest" description="Disordered" evidence="2">
    <location>
        <begin position="1"/>
        <end position="67"/>
    </location>
</feature>
<evidence type="ECO:0000256" key="2">
    <source>
        <dbReference type="SAM" id="MobiDB-lite"/>
    </source>
</evidence>
<name>A0A2B4SE99_STYPI</name>
<feature type="compositionally biased region" description="Basic and acidic residues" evidence="2">
    <location>
        <begin position="14"/>
        <end position="31"/>
    </location>
</feature>
<dbReference type="EMBL" id="LSMT01000118">
    <property type="protein sequence ID" value="PFX26765.1"/>
    <property type="molecule type" value="Genomic_DNA"/>
</dbReference>
<comment type="caution">
    <text evidence="3">The sequence shown here is derived from an EMBL/GenBank/DDBJ whole genome shotgun (WGS) entry which is preliminary data.</text>
</comment>
<dbReference type="OrthoDB" id="6155282at2759"/>
<keyword evidence="4" id="KW-1185">Reference proteome</keyword>
<evidence type="ECO:0000313" key="4">
    <source>
        <dbReference type="Proteomes" id="UP000225706"/>
    </source>
</evidence>
<sequence length="167" mass="19168">MNFQPTNDIPNPPDSRKKAVQHDKVAPRYEESFVQPEPPKKQKVIHPSHVAQGQDQSQIGNTSDDIKSQVLHGGSFLQLDSRDSGSSDEKSKLEVVLRELGQDMKMVHLKWAQPFAEGESFEGYCPIRLDELLKEALRLEQHLEKQKERLRERLTLITKTLQMPTMQ</sequence>
<feature type="coiled-coil region" evidence="1">
    <location>
        <begin position="129"/>
        <end position="160"/>
    </location>
</feature>
<feature type="compositionally biased region" description="Polar residues" evidence="2">
    <location>
        <begin position="51"/>
        <end position="63"/>
    </location>
</feature>
<dbReference type="AlphaFoldDB" id="A0A2B4SE99"/>